<dbReference type="PROSITE" id="PS50949">
    <property type="entry name" value="HTH_GNTR"/>
    <property type="match status" value="1"/>
</dbReference>
<dbReference type="GO" id="GO:0003677">
    <property type="term" value="F:DNA binding"/>
    <property type="evidence" value="ECO:0007669"/>
    <property type="project" value="UniProtKB-KW"/>
</dbReference>
<evidence type="ECO:0000256" key="6">
    <source>
        <dbReference type="ARBA" id="ARBA00023125"/>
    </source>
</evidence>
<evidence type="ECO:0000256" key="2">
    <source>
        <dbReference type="ARBA" id="ARBA00005384"/>
    </source>
</evidence>
<dbReference type="InterPro" id="IPR015421">
    <property type="entry name" value="PyrdxlP-dep_Trfase_major"/>
</dbReference>
<dbReference type="PANTHER" id="PTHR46577:SF1">
    <property type="entry name" value="HTH-TYPE TRANSCRIPTIONAL REGULATORY PROTEIN GABR"/>
    <property type="match status" value="1"/>
</dbReference>
<protein>
    <submittedName>
        <fullName evidence="9">PLP-dependent aminotransferase family protein</fullName>
    </submittedName>
</protein>
<dbReference type="Proteomes" id="UP000552038">
    <property type="component" value="Unassembled WGS sequence"/>
</dbReference>
<dbReference type="GO" id="GO:0003700">
    <property type="term" value="F:DNA-binding transcription factor activity"/>
    <property type="evidence" value="ECO:0007669"/>
    <property type="project" value="InterPro"/>
</dbReference>
<evidence type="ECO:0000256" key="7">
    <source>
        <dbReference type="ARBA" id="ARBA00023163"/>
    </source>
</evidence>
<proteinExistence type="inferred from homology"/>
<dbReference type="InterPro" id="IPR000524">
    <property type="entry name" value="Tscrpt_reg_HTH_GntR"/>
</dbReference>
<keyword evidence="3 9" id="KW-0808">Transferase</keyword>
<dbReference type="Gene3D" id="3.40.640.10">
    <property type="entry name" value="Type I PLP-dependent aspartate aminotransferase-like (Major domain)"/>
    <property type="match status" value="1"/>
</dbReference>
<dbReference type="Gene3D" id="1.10.10.10">
    <property type="entry name" value="Winged helix-like DNA-binding domain superfamily/Winged helix DNA-binding domain"/>
    <property type="match status" value="1"/>
</dbReference>
<reference evidence="9 10" key="1">
    <citation type="submission" date="2020-05" db="EMBL/GenBank/DDBJ databases">
        <title>Whole genome sequencing and identification of novel metabolites from Paenibacillus alvei strain JR949.</title>
        <authorList>
            <person name="Rajendhran J."/>
            <person name="Sree Pranav P."/>
            <person name="Mahalakshmi B."/>
            <person name="Karthikeyan R."/>
        </authorList>
    </citation>
    <scope>NUCLEOTIDE SEQUENCE [LARGE SCALE GENOMIC DNA]</scope>
    <source>
        <strain evidence="9 10">JR949</strain>
    </source>
</reference>
<dbReference type="SUPFAM" id="SSF46785">
    <property type="entry name" value="Winged helix' DNA-binding domain"/>
    <property type="match status" value="1"/>
</dbReference>
<keyword evidence="5" id="KW-0805">Transcription regulation</keyword>
<evidence type="ECO:0000313" key="10">
    <source>
        <dbReference type="Proteomes" id="UP000552038"/>
    </source>
</evidence>
<dbReference type="CDD" id="cd00609">
    <property type="entry name" value="AAT_like"/>
    <property type="match status" value="1"/>
</dbReference>
<dbReference type="GO" id="GO:0008483">
    <property type="term" value="F:transaminase activity"/>
    <property type="evidence" value="ECO:0007669"/>
    <property type="project" value="UniProtKB-KW"/>
</dbReference>
<dbReference type="RefSeq" id="WP_171416330.1">
    <property type="nucleotide sequence ID" value="NZ_JABFOR010000008.1"/>
</dbReference>
<evidence type="ECO:0000313" key="9">
    <source>
        <dbReference type="EMBL" id="NOJ70791.1"/>
    </source>
</evidence>
<dbReference type="Pfam" id="PF00392">
    <property type="entry name" value="GntR"/>
    <property type="match status" value="1"/>
</dbReference>
<comment type="caution">
    <text evidence="9">The sequence shown here is derived from an EMBL/GenBank/DDBJ whole genome shotgun (WGS) entry which is preliminary data.</text>
</comment>
<dbReference type="InterPro" id="IPR036390">
    <property type="entry name" value="WH_DNA-bd_sf"/>
</dbReference>
<dbReference type="InterPro" id="IPR015424">
    <property type="entry name" value="PyrdxlP-dep_Trfase"/>
</dbReference>
<dbReference type="CDD" id="cd07377">
    <property type="entry name" value="WHTH_GntR"/>
    <property type="match status" value="1"/>
</dbReference>
<dbReference type="SMART" id="SM00345">
    <property type="entry name" value="HTH_GNTR"/>
    <property type="match status" value="1"/>
</dbReference>
<dbReference type="SUPFAM" id="SSF53383">
    <property type="entry name" value="PLP-dependent transferases"/>
    <property type="match status" value="1"/>
</dbReference>
<dbReference type="InterPro" id="IPR004839">
    <property type="entry name" value="Aminotransferase_I/II_large"/>
</dbReference>
<evidence type="ECO:0000259" key="8">
    <source>
        <dbReference type="PROSITE" id="PS50949"/>
    </source>
</evidence>
<keyword evidence="3 9" id="KW-0032">Aminotransferase</keyword>
<dbReference type="InterPro" id="IPR036388">
    <property type="entry name" value="WH-like_DNA-bd_sf"/>
</dbReference>
<keyword evidence="7" id="KW-0804">Transcription</keyword>
<dbReference type="InterPro" id="IPR051446">
    <property type="entry name" value="HTH_trans_reg/aminotransferase"/>
</dbReference>
<dbReference type="GO" id="GO:0030170">
    <property type="term" value="F:pyridoxal phosphate binding"/>
    <property type="evidence" value="ECO:0007669"/>
    <property type="project" value="InterPro"/>
</dbReference>
<accession>A0AAP7DIK6</accession>
<sequence length="499" mass="56302">MQFHIPYYSYLAQCSSKRLALYQAIRDCITSQVLVMETKLPSSRELAALYGLSRGTVSEVYAMLASEGYITSGVGRGTFVSFQSPKQKGNEFPRQELHLLSDWGVRLKELQEQQTEPSEKIKVQIGAGQRVVNFQEFGPGIQAFPDKEWNRCLYAQARLLTNGERRSRMGSTLGDEALRDSIAQYLRRARGIAAKASQIVIFNGSKQALALAAHLFINPGDHVVVESPGYRGVIDVFRAQGGKCIHAPIDGQGIIPDRWKAKLLFVTPNRQFPTGAVLNMERRQQLLAWASENNALILEDDYDSVFRHRGKSLEPLKVLDSEGRVIYIGSFSNTLLPHIRIGYAVLPSSLVEVFASAKAAFEPSPSNLLEQRTLASWMNNGQYERHLRRMKRIYGRKFKLLRELLTAKLSSWFQWVEGDAGLSIFGWWNGTADQYVQFRSNCLAAGIMWSETCIEEQADRHGIRCGAYFYFPRLSEEEIVYGVNRMQAIGLDLIPESVK</sequence>
<evidence type="ECO:0000256" key="1">
    <source>
        <dbReference type="ARBA" id="ARBA00001933"/>
    </source>
</evidence>
<organism evidence="9 10">
    <name type="scientific">Paenibacillus alvei</name>
    <name type="common">Bacillus alvei</name>
    <dbReference type="NCBI Taxonomy" id="44250"/>
    <lineage>
        <taxon>Bacteria</taxon>
        <taxon>Bacillati</taxon>
        <taxon>Bacillota</taxon>
        <taxon>Bacilli</taxon>
        <taxon>Bacillales</taxon>
        <taxon>Paenibacillaceae</taxon>
        <taxon>Paenibacillus</taxon>
    </lineage>
</organism>
<feature type="domain" description="HTH gntR-type" evidence="8">
    <location>
        <begin position="15"/>
        <end position="83"/>
    </location>
</feature>
<name>A0AAP7DIK6_PAEAL</name>
<keyword evidence="6" id="KW-0238">DNA-binding</keyword>
<evidence type="ECO:0000256" key="5">
    <source>
        <dbReference type="ARBA" id="ARBA00023015"/>
    </source>
</evidence>
<comment type="similarity">
    <text evidence="2">In the C-terminal section; belongs to the class-I pyridoxal-phosphate-dependent aminotransferase family.</text>
</comment>
<dbReference type="PANTHER" id="PTHR46577">
    <property type="entry name" value="HTH-TYPE TRANSCRIPTIONAL REGULATORY PROTEIN GABR"/>
    <property type="match status" value="1"/>
</dbReference>
<dbReference type="Pfam" id="PF00155">
    <property type="entry name" value="Aminotran_1_2"/>
    <property type="match status" value="1"/>
</dbReference>
<dbReference type="EMBL" id="JABFOR010000008">
    <property type="protein sequence ID" value="NOJ70791.1"/>
    <property type="molecule type" value="Genomic_DNA"/>
</dbReference>
<dbReference type="AlphaFoldDB" id="A0AAP7DIK6"/>
<comment type="cofactor">
    <cofactor evidence="1">
        <name>pyridoxal 5'-phosphate</name>
        <dbReference type="ChEBI" id="CHEBI:597326"/>
    </cofactor>
</comment>
<dbReference type="PRINTS" id="PR00035">
    <property type="entry name" value="HTHGNTR"/>
</dbReference>
<keyword evidence="4" id="KW-0663">Pyridoxal phosphate</keyword>
<evidence type="ECO:0000256" key="3">
    <source>
        <dbReference type="ARBA" id="ARBA00022576"/>
    </source>
</evidence>
<gene>
    <name evidence="9" type="ORF">HMI46_09515</name>
</gene>
<evidence type="ECO:0000256" key="4">
    <source>
        <dbReference type="ARBA" id="ARBA00022898"/>
    </source>
</evidence>